<dbReference type="AlphaFoldDB" id="A0A7C2C276"/>
<dbReference type="EMBL" id="DSHZ01000462">
    <property type="protein sequence ID" value="HEO43080.1"/>
    <property type="molecule type" value="Genomic_DNA"/>
</dbReference>
<reference evidence="1" key="1">
    <citation type="journal article" date="2020" name="mSystems">
        <title>Genome- and Community-Level Interaction Insights into Carbon Utilization and Element Cycling Functions of Hydrothermarchaeota in Hydrothermal Sediment.</title>
        <authorList>
            <person name="Zhou Z."/>
            <person name="Liu Y."/>
            <person name="Xu W."/>
            <person name="Pan J."/>
            <person name="Luo Z.H."/>
            <person name="Li M."/>
        </authorList>
    </citation>
    <scope>NUCLEOTIDE SEQUENCE [LARGE SCALE GENOMIC DNA]</scope>
    <source>
        <strain evidence="2">SpSt-189</strain>
        <strain evidence="1">SpSt-246</strain>
    </source>
</reference>
<dbReference type="EMBL" id="DSKL01000456">
    <property type="protein sequence ID" value="HEH83636.1"/>
    <property type="molecule type" value="Genomic_DNA"/>
</dbReference>
<proteinExistence type="predicted"/>
<evidence type="ECO:0000313" key="1">
    <source>
        <dbReference type="EMBL" id="HEH83636.1"/>
    </source>
</evidence>
<accession>A0A7C2C276</accession>
<evidence type="ECO:0000313" key="2">
    <source>
        <dbReference type="EMBL" id="HEO43080.1"/>
    </source>
</evidence>
<name>A0A7C2C276_9DEIN</name>
<sequence>MTDPEDYPLLRSQSALLAQALRLVSRDGYTWWQVQTAPVEKVLAAVKKLDEKHAVLIAPKARAIRKEARLPVAHLLLAPVSVMPPEDPPPTWPMLLLATQELPGERMQRAEDRPLTWVAWREGEWRPTYVLRRDQRGRWTWFLEPSFHRALLEEALAYAAEGDWRALVGHMKALGNLPMFSGVWSQVQEIRRRVQKLWGDRHLRDPSGQWKAPPWRKVVEEWPKAPLSPIGMRLYPEEPPRTLGEWWEAHRKGGGT</sequence>
<organism evidence="1">
    <name type="scientific">Thermus islandicus</name>
    <dbReference type="NCBI Taxonomy" id="540988"/>
    <lineage>
        <taxon>Bacteria</taxon>
        <taxon>Thermotogati</taxon>
        <taxon>Deinococcota</taxon>
        <taxon>Deinococci</taxon>
        <taxon>Thermales</taxon>
        <taxon>Thermaceae</taxon>
        <taxon>Thermus</taxon>
    </lineage>
</organism>
<protein>
    <submittedName>
        <fullName evidence="1">Uncharacterized protein</fullName>
    </submittedName>
</protein>
<comment type="caution">
    <text evidence="1">The sequence shown here is derived from an EMBL/GenBank/DDBJ whole genome shotgun (WGS) entry which is preliminary data.</text>
</comment>
<gene>
    <name evidence="2" type="ORF">ENP09_09650</name>
    <name evidence="1" type="ORF">ENP73_12080</name>
</gene>